<evidence type="ECO:0000256" key="1">
    <source>
        <dbReference type="ARBA" id="ARBA00022553"/>
    </source>
</evidence>
<keyword evidence="5" id="KW-0804">Transcription</keyword>
<evidence type="ECO:0000256" key="4">
    <source>
        <dbReference type="ARBA" id="ARBA00023125"/>
    </source>
</evidence>
<evidence type="ECO:0000256" key="2">
    <source>
        <dbReference type="ARBA" id="ARBA00023012"/>
    </source>
</evidence>
<feature type="modified residue" description="4-aspartylphosphate" evidence="6">
    <location>
        <position position="60"/>
    </location>
</feature>
<keyword evidence="2" id="KW-0902">Two-component regulatory system</keyword>
<evidence type="ECO:0000259" key="7">
    <source>
        <dbReference type="PROSITE" id="PS50110"/>
    </source>
</evidence>
<comment type="caution">
    <text evidence="8">The sequence shown here is derived from an EMBL/GenBank/DDBJ whole genome shotgun (WGS) entry which is preliminary data.</text>
</comment>
<dbReference type="GO" id="GO:0005829">
    <property type="term" value="C:cytosol"/>
    <property type="evidence" value="ECO:0007669"/>
    <property type="project" value="TreeGrafter"/>
</dbReference>
<dbReference type="InterPro" id="IPR011006">
    <property type="entry name" value="CheY-like_superfamily"/>
</dbReference>
<keyword evidence="3" id="KW-0805">Transcription regulation</keyword>
<dbReference type="InterPro" id="IPR039420">
    <property type="entry name" value="WalR-like"/>
</dbReference>
<dbReference type="GO" id="GO:0006355">
    <property type="term" value="P:regulation of DNA-templated transcription"/>
    <property type="evidence" value="ECO:0007669"/>
    <property type="project" value="TreeGrafter"/>
</dbReference>
<dbReference type="RefSeq" id="WP_368280314.1">
    <property type="nucleotide sequence ID" value="NZ_WSZK01000034.1"/>
</dbReference>
<protein>
    <submittedName>
        <fullName evidence="8">Response regulator</fullName>
    </submittedName>
</protein>
<keyword evidence="4" id="KW-0238">DNA-binding</keyword>
<dbReference type="AlphaFoldDB" id="A0A6B0GQP0"/>
<evidence type="ECO:0000256" key="5">
    <source>
        <dbReference type="ARBA" id="ARBA00023163"/>
    </source>
</evidence>
<dbReference type="PANTHER" id="PTHR48111:SF1">
    <property type="entry name" value="TWO-COMPONENT RESPONSE REGULATOR ORR33"/>
    <property type="match status" value="1"/>
</dbReference>
<dbReference type="GO" id="GO:0000156">
    <property type="term" value="F:phosphorelay response regulator activity"/>
    <property type="evidence" value="ECO:0007669"/>
    <property type="project" value="TreeGrafter"/>
</dbReference>
<dbReference type="Pfam" id="PF00072">
    <property type="entry name" value="Response_reg"/>
    <property type="match status" value="1"/>
</dbReference>
<evidence type="ECO:0000313" key="9">
    <source>
        <dbReference type="Proteomes" id="UP000451471"/>
    </source>
</evidence>
<dbReference type="Gene3D" id="3.40.50.2300">
    <property type="match status" value="1"/>
</dbReference>
<dbReference type="EMBL" id="WSZK01000034">
    <property type="protein sequence ID" value="MWG36391.1"/>
    <property type="molecule type" value="Genomic_DNA"/>
</dbReference>
<dbReference type="Proteomes" id="UP000451471">
    <property type="component" value="Unassembled WGS sequence"/>
</dbReference>
<dbReference type="SUPFAM" id="SSF52172">
    <property type="entry name" value="CheY-like"/>
    <property type="match status" value="1"/>
</dbReference>
<evidence type="ECO:0000256" key="3">
    <source>
        <dbReference type="ARBA" id="ARBA00023015"/>
    </source>
</evidence>
<evidence type="ECO:0000313" key="8">
    <source>
        <dbReference type="EMBL" id="MWG36391.1"/>
    </source>
</evidence>
<dbReference type="PROSITE" id="PS50110">
    <property type="entry name" value="RESPONSE_REGULATORY"/>
    <property type="match status" value="1"/>
</dbReference>
<evidence type="ECO:0000256" key="6">
    <source>
        <dbReference type="PROSITE-ProRule" id="PRU00169"/>
    </source>
</evidence>
<dbReference type="PANTHER" id="PTHR48111">
    <property type="entry name" value="REGULATOR OF RPOS"/>
    <property type="match status" value="1"/>
</dbReference>
<keyword evidence="9" id="KW-1185">Reference proteome</keyword>
<name>A0A6B0GQP0_9EURY</name>
<sequence length="128" mass="14435">MTAPETDETILVADDDEEIREVIRFKLQSEASVVTAADGHECWEYLQSHREDPPSVLVLDVMMPRMNGRQVLERVRDDEAFDAMAVVVLTSIGRSDQVVEALETGATDYMNKPFSPDELLARIRRARG</sequence>
<dbReference type="SMART" id="SM00448">
    <property type="entry name" value="REC"/>
    <property type="match status" value="1"/>
</dbReference>
<dbReference type="GO" id="GO:0000976">
    <property type="term" value="F:transcription cis-regulatory region binding"/>
    <property type="evidence" value="ECO:0007669"/>
    <property type="project" value="TreeGrafter"/>
</dbReference>
<proteinExistence type="predicted"/>
<dbReference type="GO" id="GO:0032993">
    <property type="term" value="C:protein-DNA complex"/>
    <property type="evidence" value="ECO:0007669"/>
    <property type="project" value="TreeGrafter"/>
</dbReference>
<dbReference type="InterPro" id="IPR001789">
    <property type="entry name" value="Sig_transdc_resp-reg_receiver"/>
</dbReference>
<organism evidence="8 9">
    <name type="scientific">Halomarina oriensis</name>
    <dbReference type="NCBI Taxonomy" id="671145"/>
    <lineage>
        <taxon>Archaea</taxon>
        <taxon>Methanobacteriati</taxon>
        <taxon>Methanobacteriota</taxon>
        <taxon>Stenosarchaea group</taxon>
        <taxon>Halobacteria</taxon>
        <taxon>Halobacteriales</taxon>
        <taxon>Natronomonadaceae</taxon>
        <taxon>Halomarina</taxon>
    </lineage>
</organism>
<feature type="domain" description="Response regulatory" evidence="7">
    <location>
        <begin position="9"/>
        <end position="127"/>
    </location>
</feature>
<accession>A0A6B0GQP0</accession>
<keyword evidence="1 6" id="KW-0597">Phosphoprotein</keyword>
<reference evidence="8 9" key="1">
    <citation type="submission" date="2019-12" db="EMBL/GenBank/DDBJ databases">
        <title>Halocatena pleomorpha gen. nov. sp. nov., an extremely halophilic archaeon of family Halobacteriaceae isolated from saltpan soil.</title>
        <authorList>
            <person name="Pal Y."/>
            <person name="Verma A."/>
            <person name="Krishnamurthi S."/>
            <person name="Kumar P."/>
        </authorList>
    </citation>
    <scope>NUCLEOTIDE SEQUENCE [LARGE SCALE GENOMIC DNA]</scope>
    <source>
        <strain evidence="8 9">JCM 16495</strain>
    </source>
</reference>
<gene>
    <name evidence="8" type="ORF">GQS65_18190</name>
</gene>